<feature type="region of interest" description="Disordered" evidence="7">
    <location>
        <begin position="423"/>
        <end position="520"/>
    </location>
</feature>
<evidence type="ECO:0000256" key="5">
    <source>
        <dbReference type="ARBA" id="ARBA00022989"/>
    </source>
</evidence>
<evidence type="ECO:0000313" key="12">
    <source>
        <dbReference type="EMBL" id="KAH6661664.1"/>
    </source>
</evidence>
<feature type="signal peptide" evidence="9">
    <location>
        <begin position="1"/>
        <end position="19"/>
    </location>
</feature>
<dbReference type="GO" id="GO:0042147">
    <property type="term" value="P:retrograde transport, endosome to Golgi"/>
    <property type="evidence" value="ECO:0007669"/>
    <property type="project" value="TreeGrafter"/>
</dbReference>
<keyword evidence="13" id="KW-1185">Reference proteome</keyword>
<feature type="compositionally biased region" description="Acidic residues" evidence="7">
    <location>
        <begin position="433"/>
        <end position="442"/>
    </location>
</feature>
<dbReference type="Pfam" id="PF06814">
    <property type="entry name" value="GOST_TM"/>
    <property type="match status" value="1"/>
</dbReference>
<dbReference type="AlphaFoldDB" id="A0A9P8V0L6"/>
<dbReference type="GO" id="GO:0005794">
    <property type="term" value="C:Golgi apparatus"/>
    <property type="evidence" value="ECO:0007669"/>
    <property type="project" value="TreeGrafter"/>
</dbReference>
<feature type="transmembrane region" description="Helical" evidence="8">
    <location>
        <begin position="244"/>
        <end position="261"/>
    </location>
</feature>
<keyword evidence="5 8" id="KW-1133">Transmembrane helix</keyword>
<feature type="transmembrane region" description="Helical" evidence="8">
    <location>
        <begin position="382"/>
        <end position="403"/>
    </location>
</feature>
<dbReference type="Pfam" id="PF21902">
    <property type="entry name" value="PTM1-like_N"/>
    <property type="match status" value="1"/>
</dbReference>
<dbReference type="InterPro" id="IPR053938">
    <property type="entry name" value="PTM1-like_N"/>
</dbReference>
<comment type="similarity">
    <text evidence="2">Belongs to the LU7TM family.</text>
</comment>
<dbReference type="GO" id="GO:0005829">
    <property type="term" value="C:cytosol"/>
    <property type="evidence" value="ECO:0007669"/>
    <property type="project" value="GOC"/>
</dbReference>
<feature type="transmembrane region" description="Helical" evidence="8">
    <location>
        <begin position="295"/>
        <end position="321"/>
    </location>
</feature>
<feature type="transmembrane region" description="Helical" evidence="8">
    <location>
        <begin position="219"/>
        <end position="238"/>
    </location>
</feature>
<evidence type="ECO:0000259" key="11">
    <source>
        <dbReference type="Pfam" id="PF21902"/>
    </source>
</evidence>
<evidence type="ECO:0000256" key="7">
    <source>
        <dbReference type="SAM" id="MobiDB-lite"/>
    </source>
</evidence>
<evidence type="ECO:0000256" key="2">
    <source>
        <dbReference type="ARBA" id="ARBA00007883"/>
    </source>
</evidence>
<feature type="transmembrane region" description="Helical" evidence="8">
    <location>
        <begin position="342"/>
        <end position="362"/>
    </location>
</feature>
<feature type="domain" description="GOST seven transmembrane" evidence="10">
    <location>
        <begin position="213"/>
        <end position="410"/>
    </location>
</feature>
<dbReference type="PANTHER" id="PTHR21229">
    <property type="entry name" value="LUNG SEVEN TRANSMEMBRANE RECEPTOR"/>
    <property type="match status" value="1"/>
</dbReference>
<dbReference type="EMBL" id="JAGSXJ010000050">
    <property type="protein sequence ID" value="KAH6661664.1"/>
    <property type="molecule type" value="Genomic_DNA"/>
</dbReference>
<dbReference type="Proteomes" id="UP000770015">
    <property type="component" value="Unassembled WGS sequence"/>
</dbReference>
<feature type="domain" description="PTM1-like N-terminal" evidence="11">
    <location>
        <begin position="30"/>
        <end position="172"/>
    </location>
</feature>
<sequence length="520" mass="58565">MKSLLSALVLGLSLWGADALEVKMDQSEDNRQRCAGMYSRTAWGGPVDPYINVMFPPREVPDGTDPQVSVVIFEWKDEDLIGVRDPPDAVQKVGICEEKWVKKGHCNETNIGEYILAEGATSKSKNLIETYVVHLKDPGKPTKYMITQTGYYCVLTDRFSASEYEAVVEFRNAYGELPATQIPKLPFYGGITILYALVAVFWGFLYYQHRQDIHYLNRNGSNIGAKVFLVIVAILNAFRNSFSFFLLLIVCMGYGVVKHTLGQTMVWVRWLAIAHFVFGLVYAITSLVITPDQAGPFVLLIVLPLAGTLTAFYVWTLNSLNLTLKDLRERKQSAKELMYRKLWWCILVSIFVIFGFFFFNSFSFASVNDPDYVPFHWKSRWFVLDGWLNLVYFADVAWIAYVWRPTANNRRFAMSDELAQDDDGTFTMGDIGAPDDSDDEEEGIGRKPSQQPPLPLVAQLTNAGGSTLNQNQPSQAPSGRRPLPRESLDGETIFAVGEDGDRFSDDSDEENAKLVSRTGK</sequence>
<dbReference type="InterPro" id="IPR053937">
    <property type="entry name" value="GOST_TM"/>
</dbReference>
<dbReference type="PANTHER" id="PTHR21229:SF1">
    <property type="entry name" value="GH17801P"/>
    <property type="match status" value="1"/>
</dbReference>
<evidence type="ECO:0000313" key="13">
    <source>
        <dbReference type="Proteomes" id="UP000770015"/>
    </source>
</evidence>
<protein>
    <submittedName>
        <fullName evidence="12">Lung seven transmembrane receptor-domain-containing protein</fullName>
    </submittedName>
</protein>
<comment type="caution">
    <text evidence="12">The sequence shown here is derived from an EMBL/GenBank/DDBJ whole genome shotgun (WGS) entry which is preliminary data.</text>
</comment>
<evidence type="ECO:0000259" key="10">
    <source>
        <dbReference type="Pfam" id="PF06814"/>
    </source>
</evidence>
<gene>
    <name evidence="12" type="ORF">F5X68DRAFT_178590</name>
</gene>
<feature type="chain" id="PRO_5040414144" evidence="9">
    <location>
        <begin position="20"/>
        <end position="520"/>
    </location>
</feature>
<evidence type="ECO:0000256" key="9">
    <source>
        <dbReference type="SAM" id="SignalP"/>
    </source>
</evidence>
<keyword evidence="12" id="KW-0675">Receptor</keyword>
<evidence type="ECO:0000256" key="6">
    <source>
        <dbReference type="ARBA" id="ARBA00023136"/>
    </source>
</evidence>
<evidence type="ECO:0000256" key="1">
    <source>
        <dbReference type="ARBA" id="ARBA00004141"/>
    </source>
</evidence>
<keyword evidence="3 8" id="KW-0812">Transmembrane</keyword>
<proteinExistence type="inferred from homology"/>
<name>A0A9P8V0L6_9PEZI</name>
<evidence type="ECO:0000256" key="4">
    <source>
        <dbReference type="ARBA" id="ARBA00022729"/>
    </source>
</evidence>
<keyword evidence="6 8" id="KW-0472">Membrane</keyword>
<comment type="subcellular location">
    <subcellularLocation>
        <location evidence="1">Membrane</location>
        <topology evidence="1">Multi-pass membrane protein</topology>
    </subcellularLocation>
</comment>
<keyword evidence="4 9" id="KW-0732">Signal</keyword>
<evidence type="ECO:0000256" key="3">
    <source>
        <dbReference type="ARBA" id="ARBA00022692"/>
    </source>
</evidence>
<dbReference type="InterPro" id="IPR009637">
    <property type="entry name" value="GPR107/GPR108-like"/>
</dbReference>
<feature type="compositionally biased region" description="Polar residues" evidence="7">
    <location>
        <begin position="459"/>
        <end position="477"/>
    </location>
</feature>
<evidence type="ECO:0000256" key="8">
    <source>
        <dbReference type="SAM" id="Phobius"/>
    </source>
</evidence>
<feature type="transmembrane region" description="Helical" evidence="8">
    <location>
        <begin position="187"/>
        <end position="207"/>
    </location>
</feature>
<dbReference type="GO" id="GO:0016020">
    <property type="term" value="C:membrane"/>
    <property type="evidence" value="ECO:0007669"/>
    <property type="project" value="UniProtKB-SubCell"/>
</dbReference>
<dbReference type="OrthoDB" id="19932at2759"/>
<accession>A0A9P8V0L6</accession>
<feature type="transmembrane region" description="Helical" evidence="8">
    <location>
        <begin position="268"/>
        <end position="289"/>
    </location>
</feature>
<reference evidence="12" key="1">
    <citation type="journal article" date="2021" name="Nat. Commun.">
        <title>Genetic determinants of endophytism in the Arabidopsis root mycobiome.</title>
        <authorList>
            <person name="Mesny F."/>
            <person name="Miyauchi S."/>
            <person name="Thiergart T."/>
            <person name="Pickel B."/>
            <person name="Atanasova L."/>
            <person name="Karlsson M."/>
            <person name="Huettel B."/>
            <person name="Barry K.W."/>
            <person name="Haridas S."/>
            <person name="Chen C."/>
            <person name="Bauer D."/>
            <person name="Andreopoulos W."/>
            <person name="Pangilinan J."/>
            <person name="LaButti K."/>
            <person name="Riley R."/>
            <person name="Lipzen A."/>
            <person name="Clum A."/>
            <person name="Drula E."/>
            <person name="Henrissat B."/>
            <person name="Kohler A."/>
            <person name="Grigoriev I.V."/>
            <person name="Martin F.M."/>
            <person name="Hacquard S."/>
        </authorList>
    </citation>
    <scope>NUCLEOTIDE SEQUENCE</scope>
    <source>
        <strain evidence="12">MPI-SDFR-AT-0117</strain>
    </source>
</reference>
<organism evidence="12 13">
    <name type="scientific">Plectosphaerella plurivora</name>
    <dbReference type="NCBI Taxonomy" id="936078"/>
    <lineage>
        <taxon>Eukaryota</taxon>
        <taxon>Fungi</taxon>
        <taxon>Dikarya</taxon>
        <taxon>Ascomycota</taxon>
        <taxon>Pezizomycotina</taxon>
        <taxon>Sordariomycetes</taxon>
        <taxon>Hypocreomycetidae</taxon>
        <taxon>Glomerellales</taxon>
        <taxon>Plectosphaerellaceae</taxon>
        <taxon>Plectosphaerella</taxon>
    </lineage>
</organism>